<dbReference type="EMBL" id="JAVDPF010000009">
    <property type="protein sequence ID" value="KAL1880429.1"/>
    <property type="molecule type" value="Genomic_DNA"/>
</dbReference>
<proteinExistence type="predicted"/>
<evidence type="ECO:0000256" key="1">
    <source>
        <dbReference type="SAM" id="SignalP"/>
    </source>
</evidence>
<dbReference type="PANTHER" id="PTHR11575">
    <property type="entry name" value="5'-NUCLEOTIDASE-RELATED"/>
    <property type="match status" value="1"/>
</dbReference>
<dbReference type="Proteomes" id="UP001583193">
    <property type="component" value="Unassembled WGS sequence"/>
</dbReference>
<dbReference type="Gene3D" id="3.60.21.10">
    <property type="match status" value="1"/>
</dbReference>
<evidence type="ECO:0000259" key="2">
    <source>
        <dbReference type="Pfam" id="PF21953"/>
    </source>
</evidence>
<dbReference type="SUPFAM" id="SSF56300">
    <property type="entry name" value="Metallo-dependent phosphatases"/>
    <property type="match status" value="1"/>
</dbReference>
<gene>
    <name evidence="3" type="ORF">Plec18167_003833</name>
</gene>
<dbReference type="InterPro" id="IPR053828">
    <property type="entry name" value="Nucleosidase_C"/>
</dbReference>
<dbReference type="PANTHER" id="PTHR11575:SF22">
    <property type="entry name" value="ADL392WP"/>
    <property type="match status" value="1"/>
</dbReference>
<evidence type="ECO:0000313" key="3">
    <source>
        <dbReference type="EMBL" id="KAL1880429.1"/>
    </source>
</evidence>
<feature type="domain" description="Putative 5'-nucleotidase C-terminal" evidence="2">
    <location>
        <begin position="426"/>
        <end position="625"/>
    </location>
</feature>
<dbReference type="Gene3D" id="3.90.780.10">
    <property type="entry name" value="5'-Nucleotidase, C-terminal domain"/>
    <property type="match status" value="2"/>
</dbReference>
<dbReference type="InterPro" id="IPR029052">
    <property type="entry name" value="Metallo-depent_PP-like"/>
</dbReference>
<comment type="caution">
    <text evidence="3">The sequence shown here is derived from an EMBL/GenBank/DDBJ whole genome shotgun (WGS) entry which is preliminary data.</text>
</comment>
<keyword evidence="4" id="KW-1185">Reference proteome</keyword>
<feature type="signal peptide" evidence="1">
    <location>
        <begin position="1"/>
        <end position="19"/>
    </location>
</feature>
<dbReference type="InterPro" id="IPR014485">
    <property type="entry name" value="Pesterase_C1039"/>
</dbReference>
<feature type="chain" id="PRO_5045713548" description="Putative 5'-nucleotidase C-terminal domain-containing protein" evidence="1">
    <location>
        <begin position="20"/>
        <end position="680"/>
    </location>
</feature>
<dbReference type="PIRSF" id="PIRSF017316">
    <property type="entry name" value="Pesterase_C1039"/>
    <property type="match status" value="1"/>
</dbReference>
<accession>A0ABR3XY42</accession>
<protein>
    <recommendedName>
        <fullName evidence="2">Putative 5'-nucleotidase C-terminal domain-containing protein</fullName>
    </recommendedName>
</protein>
<keyword evidence="1" id="KW-0732">Signal</keyword>
<dbReference type="InterPro" id="IPR036907">
    <property type="entry name" value="5'-Nucleotdase_C_sf"/>
</dbReference>
<evidence type="ECO:0000313" key="4">
    <source>
        <dbReference type="Proteomes" id="UP001583193"/>
    </source>
</evidence>
<dbReference type="CDD" id="cd07407">
    <property type="entry name" value="MPP_YHR202W_N"/>
    <property type="match status" value="1"/>
</dbReference>
<organism evidence="3 4">
    <name type="scientific">Paecilomyces lecythidis</name>
    <dbReference type="NCBI Taxonomy" id="3004212"/>
    <lineage>
        <taxon>Eukaryota</taxon>
        <taxon>Fungi</taxon>
        <taxon>Dikarya</taxon>
        <taxon>Ascomycota</taxon>
        <taxon>Pezizomycotina</taxon>
        <taxon>Eurotiomycetes</taxon>
        <taxon>Eurotiomycetidae</taxon>
        <taxon>Eurotiales</taxon>
        <taxon>Thermoascaceae</taxon>
        <taxon>Paecilomyces</taxon>
    </lineage>
</organism>
<dbReference type="InterPro" id="IPR006179">
    <property type="entry name" value="5_nucleotidase/apyrase"/>
</dbReference>
<reference evidence="3 4" key="1">
    <citation type="journal article" date="2024" name="IMA Fungus">
        <title>IMA Genome - F19 : A genome assembly and annotation guide to empower mycologists, including annotated draft genome sequences of Ceratocystis pirilliformis, Diaporthe australafricana, Fusarium ophioides, Paecilomyces lecythidis, and Sporothrix stenoceras.</title>
        <authorList>
            <person name="Aylward J."/>
            <person name="Wilson A.M."/>
            <person name="Visagie C.M."/>
            <person name="Spraker J."/>
            <person name="Barnes I."/>
            <person name="Buitendag C."/>
            <person name="Ceriani C."/>
            <person name="Del Mar Angel L."/>
            <person name="du Plessis D."/>
            <person name="Fuchs T."/>
            <person name="Gasser K."/>
            <person name="Kramer D."/>
            <person name="Li W."/>
            <person name="Munsamy K."/>
            <person name="Piso A."/>
            <person name="Price J.L."/>
            <person name="Sonnekus B."/>
            <person name="Thomas C."/>
            <person name="van der Nest A."/>
            <person name="van Dijk A."/>
            <person name="van Heerden A."/>
            <person name="van Vuuren N."/>
            <person name="Yilmaz N."/>
            <person name="Duong T.A."/>
            <person name="van der Merwe N.A."/>
            <person name="Wingfield M.J."/>
            <person name="Wingfield B.D."/>
        </authorList>
    </citation>
    <scope>NUCLEOTIDE SEQUENCE [LARGE SCALE GENOMIC DNA]</scope>
    <source>
        <strain evidence="3 4">CMW 18167</strain>
    </source>
</reference>
<dbReference type="SUPFAM" id="SSF55816">
    <property type="entry name" value="5'-nucleotidase (syn. UDP-sugar hydrolase), C-terminal domain"/>
    <property type="match status" value="1"/>
</dbReference>
<dbReference type="Pfam" id="PF21953">
    <property type="entry name" value="NadN_nucleosid_C"/>
    <property type="match status" value="1"/>
</dbReference>
<dbReference type="InterPro" id="IPR041823">
    <property type="entry name" value="YHR202W_N"/>
</dbReference>
<sequence length="680" mass="76223">MRLLTLLGLAAAAVTAVEACDSCYGPADYVQHKRLVRRMQPEALNATSKPRGPLAWGQFNVLHTTDTHGWLEGHLKEKNYGADWGDFVSFVKHMRQKADELNVDLLLIDTGDLHDGAGLSDATDPNGVVSNNVFDVLDYDLLTIGNHELYVTDIAYETFANFSKHYGEKYLTSNVQIINKTTGAWEYIGNQYRYFTTKHGLRIMAFGVLFDFTGNSNVSRVTKAEDMVKEQWFIDAVNYKEPIDLFIVTGHNPVRNNTGDSTFKLVYQSIRKMRPDVPIQGFGGHQHVRDFVVFDELSTALAAGRYCETLGWFSMSGVKSPTFRGATYPKGVPNPSQKAVIVNGTAAENYAKTEVTQVQKRKDRNDTDLKYSRRYLDWNRLTFAYHAVGSQNNKFDTQQGLEVTNEITQDRKDLNITYVLGCAPQTYCVTCKPFMDSGSVFSVLDKALREVIVNPDRADNPRLILINTGNVRFDLVQGPFTTDDSYMVTPFTNTFQYLPDVPYDQASRILAILNAGSYQKRSLEGVRYVSPVAMGPEACVDPPYVMASKRDLLRPRTITRRRDTDSVVTGGYTTIDDFGNDGDDTVHSNMPAYDLPIDLQANASFPADGSTPETVDLVFLNYIGADYVLPALKQVGGNYTESDIKMYMPASFTSNMYLPEYVRREWRKNLSNCTSGEGVE</sequence>
<name>A0ABR3XY42_9EURO</name>